<feature type="transmembrane region" description="Helical" evidence="7">
    <location>
        <begin position="35"/>
        <end position="55"/>
    </location>
</feature>
<dbReference type="AlphaFoldDB" id="A0A5J4KXD4"/>
<evidence type="ECO:0000256" key="4">
    <source>
        <dbReference type="ARBA" id="ARBA00022989"/>
    </source>
</evidence>
<reference evidence="9 10" key="1">
    <citation type="submission" date="2019-10" db="EMBL/GenBank/DDBJ databases">
        <title>Dictyobacter vulcani sp. nov., within the class Ktedonobacteria, isolated from soil of volcanic Mt. Zao.</title>
        <authorList>
            <person name="Zheng Y."/>
            <person name="Wang C.M."/>
            <person name="Sakai Y."/>
            <person name="Abe K."/>
            <person name="Yokota A."/>
            <person name="Yabe S."/>
        </authorList>
    </citation>
    <scope>NUCLEOTIDE SEQUENCE [LARGE SCALE GENOMIC DNA]</scope>
    <source>
        <strain evidence="9 10">W12</strain>
    </source>
</reference>
<dbReference type="RefSeq" id="WP_151758861.1">
    <property type="nucleotide sequence ID" value="NZ_BKZW01000003.1"/>
</dbReference>
<keyword evidence="5 7" id="KW-0472">Membrane</keyword>
<feature type="compositionally biased region" description="Basic and acidic residues" evidence="6">
    <location>
        <begin position="95"/>
        <end position="105"/>
    </location>
</feature>
<sequence>MLSGHALFIIIPLAIWIIALIHCSKNRALSGTARLFWAIFIFVTNFFGAIMYFIFAPKRLRSRARTAYYQPSKQQRQQQQYYQPSRPPQEPYYRPAERAAAEPEPYRPYGQGYATQKQEQPVERAPMQAPAYNPYEYPQATYPEQTQQQSQ</sequence>
<evidence type="ECO:0000259" key="8">
    <source>
        <dbReference type="Pfam" id="PF13396"/>
    </source>
</evidence>
<keyword evidence="4 7" id="KW-1133">Transmembrane helix</keyword>
<feature type="compositionally biased region" description="Low complexity" evidence="6">
    <location>
        <begin position="68"/>
        <end position="84"/>
    </location>
</feature>
<keyword evidence="10" id="KW-1185">Reference proteome</keyword>
<feature type="region of interest" description="Disordered" evidence="6">
    <location>
        <begin position="67"/>
        <end position="151"/>
    </location>
</feature>
<dbReference type="GO" id="GO:0005886">
    <property type="term" value="C:plasma membrane"/>
    <property type="evidence" value="ECO:0007669"/>
    <property type="project" value="UniProtKB-SubCell"/>
</dbReference>
<evidence type="ECO:0000256" key="6">
    <source>
        <dbReference type="SAM" id="MobiDB-lite"/>
    </source>
</evidence>
<protein>
    <recommendedName>
        <fullName evidence="8">Cardiolipin synthase N-terminal domain-containing protein</fullName>
    </recommendedName>
</protein>
<evidence type="ECO:0000313" key="9">
    <source>
        <dbReference type="EMBL" id="GER91197.1"/>
    </source>
</evidence>
<feature type="domain" description="Cardiolipin synthase N-terminal" evidence="8">
    <location>
        <begin position="14"/>
        <end position="55"/>
    </location>
</feature>
<dbReference type="InterPro" id="IPR027379">
    <property type="entry name" value="CLS_N"/>
</dbReference>
<feature type="compositionally biased region" description="Polar residues" evidence="6">
    <location>
        <begin position="142"/>
        <end position="151"/>
    </location>
</feature>
<evidence type="ECO:0000256" key="2">
    <source>
        <dbReference type="ARBA" id="ARBA00022475"/>
    </source>
</evidence>
<name>A0A5J4KXD4_9CHLR</name>
<feature type="transmembrane region" description="Helical" evidence="7">
    <location>
        <begin position="6"/>
        <end position="23"/>
    </location>
</feature>
<dbReference type="EMBL" id="BKZW01000003">
    <property type="protein sequence ID" value="GER91197.1"/>
    <property type="molecule type" value="Genomic_DNA"/>
</dbReference>
<evidence type="ECO:0000256" key="1">
    <source>
        <dbReference type="ARBA" id="ARBA00004651"/>
    </source>
</evidence>
<comment type="subcellular location">
    <subcellularLocation>
        <location evidence="1">Cell membrane</location>
        <topology evidence="1">Multi-pass membrane protein</topology>
    </subcellularLocation>
</comment>
<evidence type="ECO:0000256" key="3">
    <source>
        <dbReference type="ARBA" id="ARBA00022692"/>
    </source>
</evidence>
<organism evidence="9 10">
    <name type="scientific">Dictyobacter vulcani</name>
    <dbReference type="NCBI Taxonomy" id="2607529"/>
    <lineage>
        <taxon>Bacteria</taxon>
        <taxon>Bacillati</taxon>
        <taxon>Chloroflexota</taxon>
        <taxon>Ktedonobacteria</taxon>
        <taxon>Ktedonobacterales</taxon>
        <taxon>Dictyobacteraceae</taxon>
        <taxon>Dictyobacter</taxon>
    </lineage>
</organism>
<accession>A0A5J4KXD4</accession>
<keyword evidence="2" id="KW-1003">Cell membrane</keyword>
<dbReference type="Proteomes" id="UP000326912">
    <property type="component" value="Unassembled WGS sequence"/>
</dbReference>
<evidence type="ECO:0000256" key="7">
    <source>
        <dbReference type="SAM" id="Phobius"/>
    </source>
</evidence>
<comment type="caution">
    <text evidence="9">The sequence shown here is derived from an EMBL/GenBank/DDBJ whole genome shotgun (WGS) entry which is preliminary data.</text>
</comment>
<dbReference type="Pfam" id="PF13396">
    <property type="entry name" value="PLDc_N"/>
    <property type="match status" value="1"/>
</dbReference>
<evidence type="ECO:0000256" key="5">
    <source>
        <dbReference type="ARBA" id="ARBA00023136"/>
    </source>
</evidence>
<evidence type="ECO:0000313" key="10">
    <source>
        <dbReference type="Proteomes" id="UP000326912"/>
    </source>
</evidence>
<gene>
    <name evidence="9" type="ORF">KDW_53590</name>
</gene>
<proteinExistence type="predicted"/>
<keyword evidence="3 7" id="KW-0812">Transmembrane</keyword>